<gene>
    <name evidence="1" type="ORF">GPUH_LOCUS3133</name>
</gene>
<dbReference type="Proteomes" id="UP000271098">
    <property type="component" value="Unassembled WGS sequence"/>
</dbReference>
<reference evidence="1 2" key="2">
    <citation type="submission" date="2018-11" db="EMBL/GenBank/DDBJ databases">
        <authorList>
            <consortium name="Pathogen Informatics"/>
        </authorList>
    </citation>
    <scope>NUCLEOTIDE SEQUENCE [LARGE SCALE GENOMIC DNA]</scope>
</reference>
<dbReference type="AlphaFoldDB" id="A0A183D342"/>
<keyword evidence="2" id="KW-1185">Reference proteome</keyword>
<sequence length="158" mass="18069">MGQDSRSRKARLQQVLSQICDKMNLQSLALRYHNAAMAYAARAADYDLQYRCLLSKLHFSGDQRLKTAIELVHAAANLKDQQALCESRFILAQEKIRAKDFVGAKWDLISMLASGEHEKLEEDERSTFFQMLIMGKFFFRHPRRSTSIFFGAVAACCL</sequence>
<evidence type="ECO:0000313" key="2">
    <source>
        <dbReference type="Proteomes" id="UP000271098"/>
    </source>
</evidence>
<organism evidence="3">
    <name type="scientific">Gongylonema pulchrum</name>
    <dbReference type="NCBI Taxonomy" id="637853"/>
    <lineage>
        <taxon>Eukaryota</taxon>
        <taxon>Metazoa</taxon>
        <taxon>Ecdysozoa</taxon>
        <taxon>Nematoda</taxon>
        <taxon>Chromadorea</taxon>
        <taxon>Rhabditida</taxon>
        <taxon>Spirurina</taxon>
        <taxon>Spiruromorpha</taxon>
        <taxon>Spiruroidea</taxon>
        <taxon>Gongylonematidae</taxon>
        <taxon>Gongylonema</taxon>
    </lineage>
</organism>
<proteinExistence type="predicted"/>
<dbReference type="WBParaSite" id="GPUH_0000313801-mRNA-1">
    <property type="protein sequence ID" value="GPUH_0000313801-mRNA-1"/>
    <property type="gene ID" value="GPUH_0000313801"/>
</dbReference>
<accession>A0A183D342</accession>
<name>A0A183D342_9BILA</name>
<protein>
    <submittedName>
        <fullName evidence="3">TPR_REGION domain-containing protein</fullName>
    </submittedName>
</protein>
<evidence type="ECO:0000313" key="3">
    <source>
        <dbReference type="WBParaSite" id="GPUH_0000313801-mRNA-1"/>
    </source>
</evidence>
<dbReference type="EMBL" id="UYRT01005167">
    <property type="protein sequence ID" value="VDK38096.1"/>
    <property type="molecule type" value="Genomic_DNA"/>
</dbReference>
<evidence type="ECO:0000313" key="1">
    <source>
        <dbReference type="EMBL" id="VDK38096.1"/>
    </source>
</evidence>
<reference evidence="3" key="1">
    <citation type="submission" date="2016-06" db="UniProtKB">
        <authorList>
            <consortium name="WormBaseParasite"/>
        </authorList>
    </citation>
    <scope>IDENTIFICATION</scope>
</reference>